<evidence type="ECO:0000256" key="3">
    <source>
        <dbReference type="ARBA" id="ARBA00022989"/>
    </source>
</evidence>
<evidence type="ECO:0000313" key="8">
    <source>
        <dbReference type="Proteomes" id="UP001165363"/>
    </source>
</evidence>
<feature type="transmembrane region" description="Helical" evidence="5">
    <location>
        <begin position="80"/>
        <end position="99"/>
    </location>
</feature>
<proteinExistence type="predicted"/>
<dbReference type="Pfam" id="PF07690">
    <property type="entry name" value="MFS_1"/>
    <property type="match status" value="2"/>
</dbReference>
<feature type="transmembrane region" description="Helical" evidence="5">
    <location>
        <begin position="333"/>
        <end position="352"/>
    </location>
</feature>
<dbReference type="PANTHER" id="PTHR42718">
    <property type="entry name" value="MAJOR FACILITATOR SUPERFAMILY MULTIDRUG TRANSPORTER MFSC"/>
    <property type="match status" value="1"/>
</dbReference>
<dbReference type="Gene3D" id="1.20.1250.20">
    <property type="entry name" value="MFS general substrate transporter like domains"/>
    <property type="match status" value="1"/>
</dbReference>
<dbReference type="EMBL" id="JAMGBD010000001">
    <property type="protein sequence ID" value="MCL6682898.1"/>
    <property type="molecule type" value="Genomic_DNA"/>
</dbReference>
<evidence type="ECO:0000259" key="6">
    <source>
        <dbReference type="PROSITE" id="PS50850"/>
    </source>
</evidence>
<gene>
    <name evidence="7" type="ORF">LZ536_03145</name>
</gene>
<feature type="transmembrane region" description="Helical" evidence="5">
    <location>
        <begin position="300"/>
        <end position="321"/>
    </location>
</feature>
<feature type="transmembrane region" description="Helical" evidence="5">
    <location>
        <begin position="227"/>
        <end position="248"/>
    </location>
</feature>
<dbReference type="InterPro" id="IPR020846">
    <property type="entry name" value="MFS_dom"/>
</dbReference>
<evidence type="ECO:0000313" key="7">
    <source>
        <dbReference type="EMBL" id="MCL6682898.1"/>
    </source>
</evidence>
<evidence type="ECO:0000256" key="4">
    <source>
        <dbReference type="ARBA" id="ARBA00023136"/>
    </source>
</evidence>
<dbReference type="Gene3D" id="1.20.1720.10">
    <property type="entry name" value="Multidrug resistance protein D"/>
    <property type="match status" value="1"/>
</dbReference>
<dbReference type="InterPro" id="IPR036259">
    <property type="entry name" value="MFS_trans_sf"/>
</dbReference>
<feature type="transmembrane region" description="Helical" evidence="5">
    <location>
        <begin position="402"/>
        <end position="419"/>
    </location>
</feature>
<dbReference type="Proteomes" id="UP001165363">
    <property type="component" value="Unassembled WGS sequence"/>
</dbReference>
<comment type="caution">
    <text evidence="7">The sequence shown here is derived from an EMBL/GenBank/DDBJ whole genome shotgun (WGS) entry which is preliminary data.</text>
</comment>
<dbReference type="CDD" id="cd17321">
    <property type="entry name" value="MFS_MMR_MDR_like"/>
    <property type="match status" value="1"/>
</dbReference>
<evidence type="ECO:0000256" key="2">
    <source>
        <dbReference type="ARBA" id="ARBA00022692"/>
    </source>
</evidence>
<feature type="transmembrane region" description="Helical" evidence="5">
    <location>
        <begin position="358"/>
        <end position="381"/>
    </location>
</feature>
<dbReference type="InterPro" id="IPR011701">
    <property type="entry name" value="MFS"/>
</dbReference>
<dbReference type="PROSITE" id="PS50850">
    <property type="entry name" value="MFS"/>
    <property type="match status" value="1"/>
</dbReference>
<feature type="transmembrane region" description="Helical" evidence="5">
    <location>
        <begin position="201"/>
        <end position="221"/>
    </location>
</feature>
<feature type="transmembrane region" description="Helical" evidence="5">
    <location>
        <begin position="138"/>
        <end position="157"/>
    </location>
</feature>
<feature type="transmembrane region" description="Helical" evidence="5">
    <location>
        <begin position="53"/>
        <end position="71"/>
    </location>
</feature>
<feature type="transmembrane region" description="Helical" evidence="5">
    <location>
        <begin position="269"/>
        <end position="294"/>
    </location>
</feature>
<protein>
    <submittedName>
        <fullName evidence="7">MFS transporter</fullName>
    </submittedName>
</protein>
<reference evidence="7" key="1">
    <citation type="submission" date="2022-05" db="EMBL/GenBank/DDBJ databases">
        <authorList>
            <person name="Jo J.-H."/>
            <person name="Im W.-T."/>
        </authorList>
    </citation>
    <scope>NUCLEOTIDE SEQUENCE</scope>
    <source>
        <strain evidence="7">SE158</strain>
    </source>
</reference>
<dbReference type="SUPFAM" id="SSF103473">
    <property type="entry name" value="MFS general substrate transporter"/>
    <property type="match status" value="2"/>
</dbReference>
<evidence type="ECO:0000256" key="1">
    <source>
        <dbReference type="ARBA" id="ARBA00004141"/>
    </source>
</evidence>
<keyword evidence="8" id="KW-1185">Reference proteome</keyword>
<feature type="transmembrane region" description="Helical" evidence="5">
    <location>
        <begin position="105"/>
        <end position="126"/>
    </location>
</feature>
<accession>A0ABT0RJV0</accession>
<comment type="subcellular location">
    <subcellularLocation>
        <location evidence="1">Membrane</location>
        <topology evidence="1">Multi-pass membrane protein</topology>
    </subcellularLocation>
</comment>
<feature type="transmembrane region" description="Helical" evidence="5">
    <location>
        <begin position="425"/>
        <end position="450"/>
    </location>
</feature>
<keyword evidence="2 5" id="KW-0812">Transmembrane</keyword>
<feature type="transmembrane region" description="Helical" evidence="5">
    <location>
        <begin position="169"/>
        <end position="189"/>
    </location>
</feature>
<keyword evidence="3 5" id="KW-1133">Transmembrane helix</keyword>
<feature type="domain" description="Major facilitator superfamily (MFS) profile" evidence="6">
    <location>
        <begin position="14"/>
        <end position="456"/>
    </location>
</feature>
<evidence type="ECO:0000256" key="5">
    <source>
        <dbReference type="SAM" id="Phobius"/>
    </source>
</evidence>
<keyword evidence="4 5" id="KW-0472">Membrane</keyword>
<organism evidence="7 8">
    <name type="scientific">Sphingomonas alba</name>
    <dbReference type="NCBI Taxonomy" id="2908208"/>
    <lineage>
        <taxon>Bacteria</taxon>
        <taxon>Pseudomonadati</taxon>
        <taxon>Pseudomonadota</taxon>
        <taxon>Alphaproteobacteria</taxon>
        <taxon>Sphingomonadales</taxon>
        <taxon>Sphingomonadaceae</taxon>
        <taxon>Sphingomonas</taxon>
    </lineage>
</organism>
<dbReference type="RefSeq" id="WP_249846840.1">
    <property type="nucleotide sequence ID" value="NZ_JAMGBD010000001.1"/>
</dbReference>
<sequence length="483" mass="49484">MAGGKTRNADPRWTLAASILASSLSFVDGSVLNVALPAIRASYHANAAEVQWVVNAYLLPLSALLLLGGALGDHFGRRRLLIGGTALFAIASLVCALAPSLNVLLVARGAQGIGAALLLPNSLALLNAAFEGEKRGRAVGIWAAAGAAAAAVAPLIGGWLVDNVGWPSIFYINLPLAAGAIALALMFVTESHDPGAGRTDYGGAFLATAALGGATYGLTLWSSTGRFTALAIGAIVAGILFMAGFFWVERRRREKAMMPLTLFKDSCFTGLNLMTLLLYGAFGAVMLLVPYVLIEQCGYSPIQAGLAMLPLPILLTIGSPIMGQLAERTGPHLPLTVGPLVVGAGMMLALRIDSLGVYWATIFPAMTVMAAGMAIAVAPLTASVLGSVEERHVAMASGFNSAVARLGGLVATALLGVVLSKEGEALITGFHGAMIASAIVAAAASAVAWFSLRSSKSPQPGGPHRGSGREDSICAPSFPCVGR</sequence>
<dbReference type="PANTHER" id="PTHR42718:SF42">
    <property type="entry name" value="EXPORT PROTEIN"/>
    <property type="match status" value="1"/>
</dbReference>
<name>A0ABT0RJV0_9SPHN</name>